<dbReference type="Proteomes" id="UP000720189">
    <property type="component" value="Unassembled WGS sequence"/>
</dbReference>
<protein>
    <submittedName>
        <fullName evidence="1">Uncharacterized protein</fullName>
    </submittedName>
</protein>
<dbReference type="GeneID" id="70227554"/>
<name>A0A9P9KE43_FUSRE</name>
<dbReference type="RefSeq" id="XP_046051875.1">
    <property type="nucleotide sequence ID" value="XM_046197600.1"/>
</dbReference>
<organism evidence="1 2">
    <name type="scientific">Fusarium redolens</name>
    <dbReference type="NCBI Taxonomy" id="48865"/>
    <lineage>
        <taxon>Eukaryota</taxon>
        <taxon>Fungi</taxon>
        <taxon>Dikarya</taxon>
        <taxon>Ascomycota</taxon>
        <taxon>Pezizomycotina</taxon>
        <taxon>Sordariomycetes</taxon>
        <taxon>Hypocreomycetidae</taxon>
        <taxon>Hypocreales</taxon>
        <taxon>Nectriaceae</taxon>
        <taxon>Fusarium</taxon>
        <taxon>Fusarium redolens species complex</taxon>
    </lineage>
</organism>
<reference evidence="1" key="1">
    <citation type="journal article" date="2021" name="Nat. Commun.">
        <title>Genetic determinants of endophytism in the Arabidopsis root mycobiome.</title>
        <authorList>
            <person name="Mesny F."/>
            <person name="Miyauchi S."/>
            <person name="Thiergart T."/>
            <person name="Pickel B."/>
            <person name="Atanasova L."/>
            <person name="Karlsson M."/>
            <person name="Huettel B."/>
            <person name="Barry K.W."/>
            <person name="Haridas S."/>
            <person name="Chen C."/>
            <person name="Bauer D."/>
            <person name="Andreopoulos W."/>
            <person name="Pangilinan J."/>
            <person name="LaButti K."/>
            <person name="Riley R."/>
            <person name="Lipzen A."/>
            <person name="Clum A."/>
            <person name="Drula E."/>
            <person name="Henrissat B."/>
            <person name="Kohler A."/>
            <person name="Grigoriev I.V."/>
            <person name="Martin F.M."/>
            <person name="Hacquard S."/>
        </authorList>
    </citation>
    <scope>NUCLEOTIDE SEQUENCE</scope>
    <source>
        <strain evidence="1">MPI-CAGE-AT-0023</strain>
    </source>
</reference>
<comment type="caution">
    <text evidence="1">The sequence shown here is derived from an EMBL/GenBank/DDBJ whole genome shotgun (WGS) entry which is preliminary data.</text>
</comment>
<proteinExistence type="predicted"/>
<keyword evidence="2" id="KW-1185">Reference proteome</keyword>
<gene>
    <name evidence="1" type="ORF">BKA55DRAFT_661889</name>
</gene>
<evidence type="ECO:0000313" key="2">
    <source>
        <dbReference type="Proteomes" id="UP000720189"/>
    </source>
</evidence>
<dbReference type="EMBL" id="JAGMUX010000005">
    <property type="protein sequence ID" value="KAH7259167.1"/>
    <property type="molecule type" value="Genomic_DNA"/>
</dbReference>
<dbReference type="OrthoDB" id="5343483at2759"/>
<sequence>MDPHWLRGLTLCQNQRKLHLRQSTKPTRDAPCPRCHCFGTSLHRLSVENPWFATRPLLWTSQHLDLLAIRFHHVNSRFHAAPLSGITLRDLDEEEVFYEVRGLANRPYWTSGTDSYYFVRDNICFYFAKRGVHKTSCTPPVIGYMCYMTVARERERLLTPPPHPNLGYNWTVKQKYDRRLGQTTPDSWFEDPYLVCLLLSLAQAQRCKDKSGKPAIFPVRLFVTKDKDKTFAHVFHADINGHMLDALDEPTLDLNGVEWPTITHSQIPFEPYLTFPDRIMAELLGS</sequence>
<evidence type="ECO:0000313" key="1">
    <source>
        <dbReference type="EMBL" id="KAH7259167.1"/>
    </source>
</evidence>
<dbReference type="AlphaFoldDB" id="A0A9P9KE43"/>
<accession>A0A9P9KE43</accession>